<dbReference type="Pfam" id="PF00180">
    <property type="entry name" value="Iso_dh"/>
    <property type="match status" value="1"/>
</dbReference>
<dbReference type="InterPro" id="IPR004429">
    <property type="entry name" value="Isopropylmalate_DH"/>
</dbReference>
<feature type="binding site" evidence="14">
    <location>
        <position position="251"/>
    </location>
    <ligand>
        <name>Mg(2+)</name>
        <dbReference type="ChEBI" id="CHEBI:18420"/>
    </ligand>
</feature>
<dbReference type="SMART" id="SM01329">
    <property type="entry name" value="Iso_dh"/>
    <property type="match status" value="1"/>
</dbReference>
<comment type="subunit">
    <text evidence="5 14 15">Homodimer.</text>
</comment>
<protein>
    <recommendedName>
        <fullName evidence="14">3-isopropylmalate dehydrogenase</fullName>
        <ecNumber evidence="14">1.1.1.85</ecNumber>
    </recommendedName>
    <alternativeName>
        <fullName evidence="14">3-IPM-DH</fullName>
    </alternativeName>
    <alternativeName>
        <fullName evidence="14">Beta-IPM dehydrogenase</fullName>
        <shortName evidence="14">IMDH</shortName>
    </alternativeName>
</protein>
<dbReference type="EMBL" id="FNOP01000005">
    <property type="protein sequence ID" value="SDW76224.1"/>
    <property type="molecule type" value="Genomic_DNA"/>
</dbReference>
<evidence type="ECO:0000256" key="14">
    <source>
        <dbReference type="HAMAP-Rule" id="MF_01033"/>
    </source>
</evidence>
<dbReference type="EC" id="1.1.1.85" evidence="14"/>
<evidence type="ECO:0000313" key="17">
    <source>
        <dbReference type="EMBL" id="SDW76224.1"/>
    </source>
</evidence>
<evidence type="ECO:0000256" key="1">
    <source>
        <dbReference type="ARBA" id="ARBA00000624"/>
    </source>
</evidence>
<feature type="site" description="Important for catalysis" evidence="14">
    <location>
        <position position="190"/>
    </location>
</feature>
<evidence type="ECO:0000256" key="3">
    <source>
        <dbReference type="ARBA" id="ARBA00004762"/>
    </source>
</evidence>
<evidence type="ECO:0000256" key="7">
    <source>
        <dbReference type="ARBA" id="ARBA00022605"/>
    </source>
</evidence>
<evidence type="ECO:0000256" key="15">
    <source>
        <dbReference type="RuleBase" id="RU004445"/>
    </source>
</evidence>
<evidence type="ECO:0000256" key="8">
    <source>
        <dbReference type="ARBA" id="ARBA00022723"/>
    </source>
</evidence>
<dbReference type="NCBIfam" id="TIGR00169">
    <property type="entry name" value="leuB"/>
    <property type="match status" value="1"/>
</dbReference>
<comment type="subcellular location">
    <subcellularLocation>
        <location evidence="14">Cytoplasm</location>
    </subcellularLocation>
</comment>
<feature type="binding site" evidence="14">
    <location>
        <begin position="280"/>
        <end position="292"/>
    </location>
    <ligand>
        <name>NAD(+)</name>
        <dbReference type="ChEBI" id="CHEBI:57540"/>
    </ligand>
</feature>
<accession>A0A1H2W7J2</accession>
<dbReference type="InterPro" id="IPR019818">
    <property type="entry name" value="IsoCit/isopropylmalate_DH_CS"/>
</dbReference>
<feature type="binding site" evidence="14">
    <location>
        <position position="223"/>
    </location>
    <ligand>
        <name>Mg(2+)</name>
        <dbReference type="ChEBI" id="CHEBI:18420"/>
    </ligand>
</feature>
<dbReference type="Gene3D" id="3.40.718.10">
    <property type="entry name" value="Isopropylmalate Dehydrogenase"/>
    <property type="match status" value="1"/>
</dbReference>
<feature type="binding site" evidence="14">
    <location>
        <position position="223"/>
    </location>
    <ligand>
        <name>substrate</name>
    </ligand>
</feature>
<dbReference type="SUPFAM" id="SSF53659">
    <property type="entry name" value="Isocitrate/Isopropylmalate dehydrogenase-like"/>
    <property type="match status" value="1"/>
</dbReference>
<keyword evidence="14" id="KW-0963">Cytoplasm</keyword>
<dbReference type="PANTHER" id="PTHR42979:SF1">
    <property type="entry name" value="3-ISOPROPYLMALATE DEHYDROGENASE"/>
    <property type="match status" value="1"/>
</dbReference>
<dbReference type="GO" id="GO:0005829">
    <property type="term" value="C:cytosol"/>
    <property type="evidence" value="ECO:0007669"/>
    <property type="project" value="TreeGrafter"/>
</dbReference>
<keyword evidence="9 14" id="KW-0460">Magnesium</keyword>
<dbReference type="Proteomes" id="UP000182379">
    <property type="component" value="Unassembled WGS sequence"/>
</dbReference>
<dbReference type="RefSeq" id="WP_074705458.1">
    <property type="nucleotide sequence ID" value="NZ_FNOP01000005.1"/>
</dbReference>
<comment type="caution">
    <text evidence="17">The sequence shown here is derived from an EMBL/GenBank/DDBJ whole genome shotgun (WGS) entry which is preliminary data.</text>
</comment>
<dbReference type="GO" id="GO:0000287">
    <property type="term" value="F:magnesium ion binding"/>
    <property type="evidence" value="ECO:0007669"/>
    <property type="project" value="InterPro"/>
</dbReference>
<evidence type="ECO:0000256" key="9">
    <source>
        <dbReference type="ARBA" id="ARBA00022842"/>
    </source>
</evidence>
<proteinExistence type="inferred from homology"/>
<feature type="binding site" evidence="14">
    <location>
        <position position="133"/>
    </location>
    <ligand>
        <name>substrate</name>
    </ligand>
</feature>
<dbReference type="GO" id="GO:0009098">
    <property type="term" value="P:L-leucine biosynthetic process"/>
    <property type="evidence" value="ECO:0007669"/>
    <property type="project" value="UniProtKB-UniRule"/>
</dbReference>
<feature type="binding site" evidence="14">
    <location>
        <position position="105"/>
    </location>
    <ligand>
        <name>substrate</name>
    </ligand>
</feature>
<comment type="catalytic activity">
    <reaction evidence="1 14 15">
        <text>(2R,3S)-3-isopropylmalate + NAD(+) = 4-methyl-2-oxopentanoate + CO2 + NADH</text>
        <dbReference type="Rhea" id="RHEA:32271"/>
        <dbReference type="ChEBI" id="CHEBI:16526"/>
        <dbReference type="ChEBI" id="CHEBI:17865"/>
        <dbReference type="ChEBI" id="CHEBI:35121"/>
        <dbReference type="ChEBI" id="CHEBI:57540"/>
        <dbReference type="ChEBI" id="CHEBI:57945"/>
        <dbReference type="EC" id="1.1.1.85"/>
    </reaction>
</comment>
<sequence>MKVTVLVGDGIGPEITDAALVVLKKTADVFGLDISYDHKLMGGCAYDRFGTPLPEETIASAKAADGVLLGSVGGPKWDHIEDVTKRPEKGLLGIRKALGLYCNLRPVQVRPYMAHLSPLKTERAEGADLVIVRELTGGIYFGEHREAALVDGVETASDVEKYTRPEVERIAVKAFEAARLRRGKVTSVDKANVLGASRMWRKIVEEIHDAHYPDVELNHFYVDNCAMQLVLNPKQFDVILTNNIFGDILSDEASTIAGSIGLLPSASLGDGTGLYEPIHGSAPDIAGKDIANPLGTILSAAMLLRYSLHQEEAARAIERAVDDVMKAGYRTPDLAGEGLTTVGTKKMGQLVAEAVRK</sequence>
<comment type="pathway">
    <text evidence="3 14 15">Amino-acid biosynthesis; L-leucine biosynthesis; L-leucine from 3-methyl-2-oxobutanoate: step 3/4.</text>
</comment>
<comment type="cofactor">
    <cofactor evidence="14 15">
        <name>Mg(2+)</name>
        <dbReference type="ChEBI" id="CHEBI:18420"/>
    </cofactor>
    <cofactor evidence="14 15">
        <name>Mn(2+)</name>
        <dbReference type="ChEBI" id="CHEBI:29035"/>
    </cofactor>
    <text evidence="14 15">Binds 1 Mg(2+) or Mn(2+) ion per subunit.</text>
</comment>
<evidence type="ECO:0000256" key="10">
    <source>
        <dbReference type="ARBA" id="ARBA00023002"/>
    </source>
</evidence>
<dbReference type="PROSITE" id="PS00470">
    <property type="entry name" value="IDH_IMDH"/>
    <property type="match status" value="1"/>
</dbReference>
<dbReference type="AlphaFoldDB" id="A0A1H2W7J2"/>
<organism evidence="17 18">
    <name type="scientific">Acidaminococcus fermentans</name>
    <dbReference type="NCBI Taxonomy" id="905"/>
    <lineage>
        <taxon>Bacteria</taxon>
        <taxon>Bacillati</taxon>
        <taxon>Bacillota</taxon>
        <taxon>Negativicutes</taxon>
        <taxon>Acidaminococcales</taxon>
        <taxon>Acidaminococcaceae</taxon>
        <taxon>Acidaminococcus</taxon>
    </lineage>
</organism>
<comment type="caution">
    <text evidence="14">Lacks conserved residue(s) required for the propagation of feature annotation.</text>
</comment>
<feature type="binding site" evidence="14">
    <location>
        <position position="95"/>
    </location>
    <ligand>
        <name>substrate</name>
    </ligand>
</feature>
<evidence type="ECO:0000256" key="13">
    <source>
        <dbReference type="ARBA" id="ARBA00023304"/>
    </source>
</evidence>
<keyword evidence="10 14" id="KW-0560">Oxidoreductase</keyword>
<comment type="cofactor">
    <cofactor evidence="2">
        <name>Mn(2+)</name>
        <dbReference type="ChEBI" id="CHEBI:29035"/>
    </cofactor>
</comment>
<evidence type="ECO:0000256" key="12">
    <source>
        <dbReference type="ARBA" id="ARBA00023211"/>
    </source>
</evidence>
<keyword evidence="6 14" id="KW-0432">Leucine biosynthesis</keyword>
<evidence type="ECO:0000256" key="2">
    <source>
        <dbReference type="ARBA" id="ARBA00001936"/>
    </source>
</evidence>
<evidence type="ECO:0000256" key="4">
    <source>
        <dbReference type="ARBA" id="ARBA00008319"/>
    </source>
</evidence>
<evidence type="ECO:0000313" key="18">
    <source>
        <dbReference type="Proteomes" id="UP000182379"/>
    </source>
</evidence>
<name>A0A1H2W7J2_ACIFE</name>
<evidence type="ECO:0000256" key="5">
    <source>
        <dbReference type="ARBA" id="ARBA00011738"/>
    </source>
</evidence>
<comment type="function">
    <text evidence="14 15">Catalyzes the oxidation of 3-carboxy-2-hydroxy-4-methylpentanoate (3-isopropylmalate) to 3-carboxy-4-methyl-2-oxopentanoate. The product decarboxylates to 4-methyl-2 oxopentanoate.</text>
</comment>
<dbReference type="GO" id="GO:0003862">
    <property type="term" value="F:3-isopropylmalate dehydrogenase activity"/>
    <property type="evidence" value="ECO:0007669"/>
    <property type="project" value="UniProtKB-UniRule"/>
</dbReference>
<comment type="similarity">
    <text evidence="4 14">Belongs to the isocitrate and isopropylmalate dehydrogenases family. LeuB type 1 subfamily.</text>
</comment>
<feature type="binding site" evidence="14">
    <location>
        <position position="247"/>
    </location>
    <ligand>
        <name>Mg(2+)</name>
        <dbReference type="ChEBI" id="CHEBI:18420"/>
    </ligand>
</feature>
<keyword evidence="8 14" id="KW-0479">Metal-binding</keyword>
<evidence type="ECO:0000256" key="11">
    <source>
        <dbReference type="ARBA" id="ARBA00023027"/>
    </source>
</evidence>
<dbReference type="UniPathway" id="UPA00048">
    <property type="reaction ID" value="UER00072"/>
</dbReference>
<keyword evidence="12 14" id="KW-0464">Manganese</keyword>
<dbReference type="GO" id="GO:0051287">
    <property type="term" value="F:NAD binding"/>
    <property type="evidence" value="ECO:0007669"/>
    <property type="project" value="InterPro"/>
</dbReference>
<keyword evidence="13 14" id="KW-0100">Branched-chain amino acid biosynthesis</keyword>
<keyword evidence="11 14" id="KW-0520">NAD</keyword>
<dbReference type="FunFam" id="3.40.718.10:FF:000006">
    <property type="entry name" value="3-isopropylmalate dehydrogenase"/>
    <property type="match status" value="1"/>
</dbReference>
<keyword evidence="7 14" id="KW-0028">Amino-acid biosynthesis</keyword>
<dbReference type="HAMAP" id="MF_01033">
    <property type="entry name" value="LeuB_type1"/>
    <property type="match status" value="1"/>
</dbReference>
<evidence type="ECO:0000256" key="6">
    <source>
        <dbReference type="ARBA" id="ARBA00022430"/>
    </source>
</evidence>
<feature type="site" description="Important for catalysis" evidence="14">
    <location>
        <position position="140"/>
    </location>
</feature>
<dbReference type="PANTHER" id="PTHR42979">
    <property type="entry name" value="3-ISOPROPYLMALATE DEHYDROGENASE"/>
    <property type="match status" value="1"/>
</dbReference>
<dbReference type="InterPro" id="IPR024084">
    <property type="entry name" value="IsoPropMal-DH-like_dom"/>
</dbReference>
<feature type="domain" description="Isopropylmalate dehydrogenase-like" evidence="16">
    <location>
        <begin position="2"/>
        <end position="351"/>
    </location>
</feature>
<reference evidence="17 18" key="1">
    <citation type="submission" date="2016-10" db="EMBL/GenBank/DDBJ databases">
        <authorList>
            <person name="Varghese N."/>
            <person name="Submissions S."/>
        </authorList>
    </citation>
    <scope>NUCLEOTIDE SEQUENCE [LARGE SCALE GENOMIC DNA]</scope>
    <source>
        <strain evidence="17 18">WCC6</strain>
    </source>
</reference>
<evidence type="ECO:0000259" key="16">
    <source>
        <dbReference type="SMART" id="SM01329"/>
    </source>
</evidence>
<gene>
    <name evidence="14" type="primary">leuB</name>
    <name evidence="17" type="ORF">SAMN05216495_105110</name>
</gene>